<keyword evidence="2" id="KW-1185">Reference proteome</keyword>
<accession>A0ABT7Z633</accession>
<dbReference type="RefSeq" id="WP_290111994.1">
    <property type="nucleotide sequence ID" value="NZ_JAUEPL010000015.1"/>
</dbReference>
<comment type="caution">
    <text evidence="1">The sequence shown here is derived from an EMBL/GenBank/DDBJ whole genome shotgun (WGS) entry which is preliminary data.</text>
</comment>
<evidence type="ECO:0008006" key="3">
    <source>
        <dbReference type="Google" id="ProtNLM"/>
    </source>
</evidence>
<sequence>MYLIHAQLAAVSSETLPENAADAVMQCALPEESVEHVAAHPWAASGPVLGLFLLSASLAEAERSAHAVCTRALKTAGEFQGFRLITCQAALPPLPYELLLGDGRGTE</sequence>
<evidence type="ECO:0000313" key="2">
    <source>
        <dbReference type="Proteomes" id="UP001174050"/>
    </source>
</evidence>
<reference evidence="1" key="1">
    <citation type="submission" date="2023-06" db="EMBL/GenBank/DDBJ databases">
        <title>WGS-Sequencing of Streptomyces ficellus isolate 21 collected from sand in Gara Djebilet Iron Mine in Algeria.</title>
        <authorList>
            <person name="Zegers G.P."/>
            <person name="Gomez A."/>
            <person name="Gueddou A."/>
            <person name="Zahara A.F."/>
            <person name="Worth M."/>
            <person name="Sevigny J.L."/>
            <person name="Tisa L."/>
        </authorList>
    </citation>
    <scope>NUCLEOTIDE SEQUENCE</scope>
    <source>
        <strain evidence="1">AS11</strain>
    </source>
</reference>
<name>A0ABT7Z633_9ACTN</name>
<proteinExistence type="predicted"/>
<gene>
    <name evidence="1" type="ORF">QWM81_13030</name>
</gene>
<evidence type="ECO:0000313" key="1">
    <source>
        <dbReference type="EMBL" id="MDN3294959.1"/>
    </source>
</evidence>
<organism evidence="1 2">
    <name type="scientific">Streptomyces ficellus</name>
    <dbReference type="NCBI Taxonomy" id="1977088"/>
    <lineage>
        <taxon>Bacteria</taxon>
        <taxon>Bacillati</taxon>
        <taxon>Actinomycetota</taxon>
        <taxon>Actinomycetes</taxon>
        <taxon>Kitasatosporales</taxon>
        <taxon>Streptomycetaceae</taxon>
        <taxon>Streptomyces</taxon>
    </lineage>
</organism>
<protein>
    <recommendedName>
        <fullName evidence="3">YCII-related domain-containing protein</fullName>
    </recommendedName>
</protein>
<dbReference type="Proteomes" id="UP001174050">
    <property type="component" value="Unassembled WGS sequence"/>
</dbReference>
<dbReference type="EMBL" id="JAUEPL010000015">
    <property type="protein sequence ID" value="MDN3294959.1"/>
    <property type="molecule type" value="Genomic_DNA"/>
</dbReference>